<reference evidence="1" key="1">
    <citation type="submission" date="2021-02" db="EMBL/GenBank/DDBJ databases">
        <authorList>
            <person name="Nieuwenhuis M."/>
            <person name="Van De Peppel L.J.J."/>
        </authorList>
    </citation>
    <scope>NUCLEOTIDE SEQUENCE</scope>
    <source>
        <strain evidence="1">D49</strain>
    </source>
</reference>
<accession>A0A9P7GRL7</accession>
<dbReference type="EMBL" id="JABCKI010000183">
    <property type="protein sequence ID" value="KAG5651907.1"/>
    <property type="molecule type" value="Genomic_DNA"/>
</dbReference>
<proteinExistence type="predicted"/>
<sequence length="164" mass="17806">MDQFKERLFINGWDRSKAVWTVPQAFGNETSRYPTGKEFVVQSILGINHGGLGVISWNDPTTSDIKSSASLLALSLPKMTPFILNPTTTFRQVVLHKVDVGMWTVGSQTLVLAGSTNNDPATIPWVDLGLSPRGTTQVLNSGAVVKADKMMLERMGSGGFILLN</sequence>
<gene>
    <name evidence="1" type="ORF">H0H81_006958</name>
</gene>
<dbReference type="Proteomes" id="UP000717328">
    <property type="component" value="Unassembled WGS sequence"/>
</dbReference>
<dbReference type="AlphaFoldDB" id="A0A9P7GRL7"/>
<dbReference type="OrthoDB" id="2338662at2759"/>
<protein>
    <submittedName>
        <fullName evidence="1">Uncharacterized protein</fullName>
    </submittedName>
</protein>
<evidence type="ECO:0000313" key="2">
    <source>
        <dbReference type="Proteomes" id="UP000717328"/>
    </source>
</evidence>
<reference evidence="1" key="2">
    <citation type="submission" date="2021-10" db="EMBL/GenBank/DDBJ databases">
        <title>Phylogenomics reveals ancestral predisposition of the termite-cultivated fungus Termitomyces towards a domesticated lifestyle.</title>
        <authorList>
            <person name="Auxier B."/>
            <person name="Grum-Grzhimaylo A."/>
            <person name="Cardenas M.E."/>
            <person name="Lodge J.D."/>
            <person name="Laessoe T."/>
            <person name="Pedersen O."/>
            <person name="Smith M.E."/>
            <person name="Kuyper T.W."/>
            <person name="Franco-Molano E.A."/>
            <person name="Baroni T.J."/>
            <person name="Aanen D.K."/>
        </authorList>
    </citation>
    <scope>NUCLEOTIDE SEQUENCE</scope>
    <source>
        <strain evidence="1">D49</strain>
    </source>
</reference>
<keyword evidence="2" id="KW-1185">Reference proteome</keyword>
<name>A0A9P7GRL7_9AGAR</name>
<comment type="caution">
    <text evidence="1">The sequence shown here is derived from an EMBL/GenBank/DDBJ whole genome shotgun (WGS) entry which is preliminary data.</text>
</comment>
<organism evidence="1 2">
    <name type="scientific">Sphagnurus paluster</name>
    <dbReference type="NCBI Taxonomy" id="117069"/>
    <lineage>
        <taxon>Eukaryota</taxon>
        <taxon>Fungi</taxon>
        <taxon>Dikarya</taxon>
        <taxon>Basidiomycota</taxon>
        <taxon>Agaricomycotina</taxon>
        <taxon>Agaricomycetes</taxon>
        <taxon>Agaricomycetidae</taxon>
        <taxon>Agaricales</taxon>
        <taxon>Tricholomatineae</taxon>
        <taxon>Lyophyllaceae</taxon>
        <taxon>Sphagnurus</taxon>
    </lineage>
</organism>
<evidence type="ECO:0000313" key="1">
    <source>
        <dbReference type="EMBL" id="KAG5651907.1"/>
    </source>
</evidence>